<evidence type="ECO:0000313" key="2">
    <source>
        <dbReference type="EMBL" id="QTD50971.1"/>
    </source>
</evidence>
<dbReference type="AlphaFoldDB" id="A0A8A4TPY4"/>
<dbReference type="Pfam" id="PF04965">
    <property type="entry name" value="GPW_gp25"/>
    <property type="match status" value="1"/>
</dbReference>
<sequence>MDSLKPQSGVPAPLFTRLFDHEPERRDEPIPLRTLDRAGLLDSIRAELMALLQTRVGLPIEQWLSLEKTVLHFGLPDMLHLCTTSKADRELVAHIVHEAILAFEPRLREPRVLPRSREFRTGRFHFELRALMPMGTVVEPVSFPLYLQL</sequence>
<dbReference type="Proteomes" id="UP000663929">
    <property type="component" value="Chromosome"/>
</dbReference>
<organism evidence="2 3">
    <name type="scientific">Sulfidibacter corallicola</name>
    <dbReference type="NCBI Taxonomy" id="2818388"/>
    <lineage>
        <taxon>Bacteria</taxon>
        <taxon>Pseudomonadati</taxon>
        <taxon>Acidobacteriota</taxon>
        <taxon>Holophagae</taxon>
        <taxon>Acanthopleuribacterales</taxon>
        <taxon>Acanthopleuribacteraceae</taxon>
        <taxon>Sulfidibacter</taxon>
    </lineage>
</organism>
<dbReference type="SUPFAM" id="SSF160719">
    <property type="entry name" value="gpW/gp25-like"/>
    <property type="match status" value="1"/>
</dbReference>
<dbReference type="EMBL" id="CP071793">
    <property type="protein sequence ID" value="QTD50971.1"/>
    <property type="molecule type" value="Genomic_DNA"/>
</dbReference>
<protein>
    <submittedName>
        <fullName evidence="2">Type VI secretion system baseplate subunit TssE</fullName>
    </submittedName>
</protein>
<dbReference type="PANTHER" id="PTHR38595">
    <property type="entry name" value="CYTOPLASMIC PROTEIN-RELATED"/>
    <property type="match status" value="1"/>
</dbReference>
<dbReference type="NCBIfam" id="TIGR03357">
    <property type="entry name" value="VI_zyme"/>
    <property type="match status" value="1"/>
</dbReference>
<dbReference type="InterPro" id="IPR007048">
    <property type="entry name" value="IraD/Gp25-like"/>
</dbReference>
<feature type="domain" description="IraD/Gp25-like" evidence="1">
    <location>
        <begin position="40"/>
        <end position="132"/>
    </location>
</feature>
<keyword evidence="3" id="KW-1185">Reference proteome</keyword>
<proteinExistence type="predicted"/>
<evidence type="ECO:0000259" key="1">
    <source>
        <dbReference type="Pfam" id="PF04965"/>
    </source>
</evidence>
<accession>A0A8A4TPY4</accession>
<dbReference type="InterPro" id="IPR017737">
    <property type="entry name" value="TssE1-like"/>
</dbReference>
<evidence type="ECO:0000313" key="3">
    <source>
        <dbReference type="Proteomes" id="UP000663929"/>
    </source>
</evidence>
<dbReference type="InterPro" id="IPR053176">
    <property type="entry name" value="T6SS_TssE1-like"/>
</dbReference>
<dbReference type="Gene3D" id="3.10.450.40">
    <property type="match status" value="1"/>
</dbReference>
<name>A0A8A4TPY4_SULCO</name>
<gene>
    <name evidence="2" type="primary">tssE</name>
    <name evidence="2" type="ORF">J3U87_00750</name>
</gene>
<dbReference type="KEGG" id="scor:J3U87_00750"/>
<dbReference type="PANTHER" id="PTHR38595:SF1">
    <property type="entry name" value="TYPE VI SECRETION SYSTEM COMPONENT TSSE1"/>
    <property type="match status" value="1"/>
</dbReference>
<reference evidence="2" key="1">
    <citation type="submission" date="2021-03" db="EMBL/GenBank/DDBJ databases">
        <title>Acanthopleuribacteraceae sp. M133.</title>
        <authorList>
            <person name="Wang G."/>
        </authorList>
    </citation>
    <scope>NUCLEOTIDE SEQUENCE</scope>
    <source>
        <strain evidence="2">M133</strain>
    </source>
</reference>
<dbReference type="RefSeq" id="WP_237381107.1">
    <property type="nucleotide sequence ID" value="NZ_CP071793.1"/>
</dbReference>